<sequence length="154" mass="18114">MLDRITRLEQNVRYILESDAVDFEDKQDASAKLEEIDQLAGQIHRDKPFERFLQQYIARAHRDYQSGDREEPLCRCSYAECDLKQGRLPGRVRTADSLQGGIDEFQERHPESVVLLEAREEWLSVIGEYRQILREVYADLEQARAEAEPRYKKV</sequence>
<evidence type="ECO:0000313" key="1">
    <source>
        <dbReference type="EMBL" id="AUX09285.1"/>
    </source>
</evidence>
<proteinExistence type="predicted"/>
<dbReference type="AlphaFoldDB" id="A0A343TJL3"/>
<gene>
    <name evidence="1" type="ORF">AArcSl_1656</name>
</gene>
<dbReference type="EMBL" id="CP025066">
    <property type="protein sequence ID" value="AUX09285.1"/>
    <property type="molecule type" value="Genomic_DNA"/>
</dbReference>
<dbReference type="OrthoDB" id="351111at2157"/>
<reference evidence="2" key="1">
    <citation type="submission" date="2017-11" db="EMBL/GenBank/DDBJ databases">
        <title>Phenotypic and genomic properties of facultatively anaerobic sulfur-reducing natronoarchaea from hypersaline soda lakes.</title>
        <authorList>
            <person name="Sorokin D.Y."/>
            <person name="Kublanov I.V."/>
            <person name="Roman P."/>
            <person name="Sinninghe Damste J.S."/>
            <person name="Golyshin P.N."/>
            <person name="Rojo D."/>
            <person name="Ciordia S."/>
            <person name="Mena M.D.C."/>
            <person name="Ferrer M."/>
            <person name="Messina E."/>
            <person name="Smedile F."/>
            <person name="La Spada G."/>
            <person name="La Cono V."/>
            <person name="Yakimov M.M."/>
        </authorList>
    </citation>
    <scope>NUCLEOTIDE SEQUENCE [LARGE SCALE GENOMIC DNA]</scope>
    <source>
        <strain evidence="2">AArc-Sl</strain>
    </source>
</reference>
<name>A0A343TJL3_9EURY</name>
<dbReference type="GeneID" id="37878010"/>
<dbReference type="RefSeq" id="WP_119817626.1">
    <property type="nucleotide sequence ID" value="NZ_CP025066.1"/>
</dbReference>
<keyword evidence="2" id="KW-1185">Reference proteome</keyword>
<dbReference type="Proteomes" id="UP000263012">
    <property type="component" value="Chromosome"/>
</dbReference>
<organism evidence="1 2">
    <name type="scientific">Halalkaliarchaeum desulfuricum</name>
    <dbReference type="NCBI Taxonomy" id="2055893"/>
    <lineage>
        <taxon>Archaea</taxon>
        <taxon>Methanobacteriati</taxon>
        <taxon>Methanobacteriota</taxon>
        <taxon>Stenosarchaea group</taxon>
        <taxon>Halobacteria</taxon>
        <taxon>Halobacteriales</taxon>
        <taxon>Haloferacaceae</taxon>
        <taxon>Halalkaliarchaeum</taxon>
    </lineage>
</organism>
<protein>
    <submittedName>
        <fullName evidence="1">Uncharacterized protein</fullName>
    </submittedName>
</protein>
<accession>A0A343TJL3</accession>
<evidence type="ECO:0000313" key="2">
    <source>
        <dbReference type="Proteomes" id="UP000263012"/>
    </source>
</evidence>
<dbReference type="KEGG" id="hdf:AArcSl_1656"/>